<proteinExistence type="predicted"/>
<evidence type="ECO:0000313" key="2">
    <source>
        <dbReference type="EMBL" id="KIW64133.1"/>
    </source>
</evidence>
<feature type="compositionally biased region" description="Polar residues" evidence="1">
    <location>
        <begin position="41"/>
        <end position="60"/>
    </location>
</feature>
<name>A0A0D2F801_9EURO</name>
<accession>A0A0D2F801</accession>
<dbReference type="Proteomes" id="UP000054266">
    <property type="component" value="Unassembled WGS sequence"/>
</dbReference>
<dbReference type="AlphaFoldDB" id="A0A0D2F801"/>
<feature type="compositionally biased region" description="Polar residues" evidence="1">
    <location>
        <begin position="70"/>
        <end position="95"/>
    </location>
</feature>
<feature type="region of interest" description="Disordered" evidence="1">
    <location>
        <begin position="23"/>
        <end position="125"/>
    </location>
</feature>
<sequence>MGCCLSKKQLSAEDMPAVRYNQYGRSQNAAHSSNRRVGFSGNVNTEPETPRNTRVTSDSTRPARRRDNGITESSMGSNQAIIGSRTSRQTYTTTNGASGSGSRAGKGPSSSWETVLCHSSQYSSR</sequence>
<evidence type="ECO:0000313" key="3">
    <source>
        <dbReference type="Proteomes" id="UP000054266"/>
    </source>
</evidence>
<reference evidence="2 3" key="1">
    <citation type="submission" date="2015-01" db="EMBL/GenBank/DDBJ databases">
        <title>The Genome Sequence of Capronia semiimmersa CBS27337.</title>
        <authorList>
            <consortium name="The Broad Institute Genomics Platform"/>
            <person name="Cuomo C."/>
            <person name="de Hoog S."/>
            <person name="Gorbushina A."/>
            <person name="Stielow B."/>
            <person name="Teixiera M."/>
            <person name="Abouelleil A."/>
            <person name="Chapman S.B."/>
            <person name="Priest M."/>
            <person name="Young S.K."/>
            <person name="Wortman J."/>
            <person name="Nusbaum C."/>
            <person name="Birren B."/>
        </authorList>
    </citation>
    <scope>NUCLEOTIDE SEQUENCE [LARGE SCALE GENOMIC DNA]</scope>
    <source>
        <strain evidence="2 3">CBS 27337</strain>
    </source>
</reference>
<feature type="compositionally biased region" description="Polar residues" evidence="1">
    <location>
        <begin position="23"/>
        <end position="32"/>
    </location>
</feature>
<gene>
    <name evidence="2" type="ORF">PV04_09088</name>
</gene>
<dbReference type="HOGENOM" id="CLU_1992348_0_0_1"/>
<dbReference type="EMBL" id="KN846961">
    <property type="protein sequence ID" value="KIW64133.1"/>
    <property type="molecule type" value="Genomic_DNA"/>
</dbReference>
<keyword evidence="3" id="KW-1185">Reference proteome</keyword>
<protein>
    <submittedName>
        <fullName evidence="2">Uncharacterized protein</fullName>
    </submittedName>
</protein>
<evidence type="ECO:0000256" key="1">
    <source>
        <dbReference type="SAM" id="MobiDB-lite"/>
    </source>
</evidence>
<organism evidence="2 3">
    <name type="scientific">Phialophora macrospora</name>
    <dbReference type="NCBI Taxonomy" id="1851006"/>
    <lineage>
        <taxon>Eukaryota</taxon>
        <taxon>Fungi</taxon>
        <taxon>Dikarya</taxon>
        <taxon>Ascomycota</taxon>
        <taxon>Pezizomycotina</taxon>
        <taxon>Eurotiomycetes</taxon>
        <taxon>Chaetothyriomycetidae</taxon>
        <taxon>Chaetothyriales</taxon>
        <taxon>Herpotrichiellaceae</taxon>
        <taxon>Phialophora</taxon>
    </lineage>
</organism>